<gene>
    <name evidence="1" type="ORF">CUTER_01155</name>
</gene>
<dbReference type="STRING" id="1072256.CUTER_01155"/>
<sequence>MLHLANGTLCAMSTRSENTVTIAQPLAKVQQAYASREYWEFIVANLSPEPGEVHEFSGDTATLYEVLPIDLLPEAVRAMVSQSLKVKRVVTVDGTSYSYTADVKGTPVDFSGEATLSGDDTATTLAYDNEVNVKIPFMGPAIEPKVADALAELFQSEGDLTARWISENL</sequence>
<dbReference type="EMBL" id="CP011546">
    <property type="protein sequence ID" value="AKK10251.1"/>
    <property type="molecule type" value="Genomic_DNA"/>
</dbReference>
<evidence type="ECO:0000313" key="1">
    <source>
        <dbReference type="EMBL" id="AKK10251.1"/>
    </source>
</evidence>
<dbReference type="Pfam" id="PF10698">
    <property type="entry name" value="DUF2505"/>
    <property type="match status" value="1"/>
</dbReference>
<name>A0A0G3HA65_9CORY</name>
<organism evidence="1 2">
    <name type="scientific">Corynebacterium uterequi</name>
    <dbReference type="NCBI Taxonomy" id="1072256"/>
    <lineage>
        <taxon>Bacteria</taxon>
        <taxon>Bacillati</taxon>
        <taxon>Actinomycetota</taxon>
        <taxon>Actinomycetes</taxon>
        <taxon>Mycobacteriales</taxon>
        <taxon>Corynebacteriaceae</taxon>
        <taxon>Corynebacterium</taxon>
    </lineage>
</organism>
<dbReference type="AlphaFoldDB" id="A0A0G3HA65"/>
<reference evidence="2" key="2">
    <citation type="submission" date="2015-05" db="EMBL/GenBank/DDBJ databases">
        <title>Complete genome sequence of Corynebacterium uterequi DSM 45634, isolated from the uterus of a maiden mare.</title>
        <authorList>
            <person name="Ruckert C."/>
            <person name="Albersmeier A."/>
            <person name="Winkler A."/>
            <person name="Tauch A."/>
        </authorList>
    </citation>
    <scope>NUCLEOTIDE SEQUENCE [LARGE SCALE GENOMIC DNA]</scope>
    <source>
        <strain evidence="2">DSM 45634</strain>
    </source>
</reference>
<keyword evidence="2" id="KW-1185">Reference proteome</keyword>
<dbReference type="PATRIC" id="fig|1072256.5.peg.220"/>
<evidence type="ECO:0000313" key="2">
    <source>
        <dbReference type="Proteomes" id="UP000035548"/>
    </source>
</evidence>
<proteinExistence type="predicted"/>
<reference evidence="1 2" key="1">
    <citation type="journal article" date="2015" name="Genome Announc.">
        <title>Virulence Factor Genes Detected in the Complete Genome Sequence of Corynebacterium uterequi DSM 45634, Isolated from the Uterus of a Maiden Mare.</title>
        <authorList>
            <person name="Ruckert C."/>
            <person name="Kriete M."/>
            <person name="Jaenicke S."/>
            <person name="Winkler A."/>
            <person name="Tauch A."/>
        </authorList>
    </citation>
    <scope>NUCLEOTIDE SEQUENCE [LARGE SCALE GENOMIC DNA]</scope>
    <source>
        <strain evidence="1 2">DSM 45634</strain>
    </source>
</reference>
<protein>
    <submittedName>
        <fullName evidence="1">Putative DUF2505 family protein</fullName>
    </submittedName>
</protein>
<dbReference type="KEGG" id="cut:CUTER_01155"/>
<dbReference type="InterPro" id="IPR019639">
    <property type="entry name" value="DUF2505"/>
</dbReference>
<dbReference type="SUPFAM" id="SSF55961">
    <property type="entry name" value="Bet v1-like"/>
    <property type="match status" value="1"/>
</dbReference>
<dbReference type="Proteomes" id="UP000035548">
    <property type="component" value="Chromosome"/>
</dbReference>
<accession>A0A0G3HA65</accession>